<dbReference type="PANTHER" id="PTHR45266">
    <property type="entry name" value="OXALOACETATE DECARBOXYLASE ALPHA CHAIN"/>
    <property type="match status" value="1"/>
</dbReference>
<dbReference type="CDD" id="cd06850">
    <property type="entry name" value="biotinyl_domain"/>
    <property type="match status" value="1"/>
</dbReference>
<evidence type="ECO:0000256" key="1">
    <source>
        <dbReference type="ARBA" id="ARBA00023267"/>
    </source>
</evidence>
<dbReference type="Proteomes" id="UP000295210">
    <property type="component" value="Unassembled WGS sequence"/>
</dbReference>
<dbReference type="FunFam" id="2.40.50.100:FF:000003">
    <property type="entry name" value="Acetyl-CoA carboxylase biotin carboxyl carrier protein"/>
    <property type="match status" value="1"/>
</dbReference>
<sequence>MKIELEIDGRLRKLDLHPQDNGSYTVELDGRSFAVDAHLLRPGILSLLIEGRAFRCVLEHGPAEPAIHLETTRIIYRIEDPRSLKSRRAHLGAADGPRPIKAPMPGRVVRLLAAAGDQVEANQGILVIEAMKMQNELKAPKAGRVSGLRVAPGDTVSAGDVLAVIE</sequence>
<feature type="domain" description="Lipoyl-binding" evidence="2">
    <location>
        <begin position="88"/>
        <end position="166"/>
    </location>
</feature>
<comment type="caution">
    <text evidence="3">The sequence shown here is derived from an EMBL/GenBank/DDBJ whole genome shotgun (WGS) entry which is preliminary data.</text>
</comment>
<dbReference type="EMBL" id="SMGK01000005">
    <property type="protein sequence ID" value="TCK71711.1"/>
    <property type="molecule type" value="Genomic_DNA"/>
</dbReference>
<dbReference type="SUPFAM" id="SSF51230">
    <property type="entry name" value="Single hybrid motif"/>
    <property type="match status" value="1"/>
</dbReference>
<keyword evidence="4" id="KW-1185">Reference proteome</keyword>
<dbReference type="AlphaFoldDB" id="A0A4V2PUS9"/>
<dbReference type="PROSITE" id="PS50968">
    <property type="entry name" value="BIOTINYL_LIPOYL"/>
    <property type="match status" value="1"/>
</dbReference>
<accession>A0A4V2PUS9</accession>
<dbReference type="Gene3D" id="2.40.50.100">
    <property type="match status" value="1"/>
</dbReference>
<dbReference type="OrthoDB" id="9812676at2"/>
<organism evidence="3 4">
    <name type="scientific">Acidipila rosea</name>
    <dbReference type="NCBI Taxonomy" id="768535"/>
    <lineage>
        <taxon>Bacteria</taxon>
        <taxon>Pseudomonadati</taxon>
        <taxon>Acidobacteriota</taxon>
        <taxon>Terriglobia</taxon>
        <taxon>Terriglobales</taxon>
        <taxon>Acidobacteriaceae</taxon>
        <taxon>Acidipila</taxon>
    </lineage>
</organism>
<evidence type="ECO:0000313" key="4">
    <source>
        <dbReference type="Proteomes" id="UP000295210"/>
    </source>
</evidence>
<protein>
    <submittedName>
        <fullName evidence="3">Biotin carboxyl carrier protein</fullName>
    </submittedName>
</protein>
<evidence type="ECO:0000259" key="2">
    <source>
        <dbReference type="PROSITE" id="PS50968"/>
    </source>
</evidence>
<gene>
    <name evidence="3" type="ORF">C7378_3001</name>
</gene>
<proteinExistence type="predicted"/>
<dbReference type="InterPro" id="IPR000089">
    <property type="entry name" value="Biotin_lipoyl"/>
</dbReference>
<dbReference type="InterPro" id="IPR050709">
    <property type="entry name" value="Biotin_Carboxyl_Carrier/Decarb"/>
</dbReference>
<dbReference type="InterPro" id="IPR001882">
    <property type="entry name" value="Biotin_BS"/>
</dbReference>
<dbReference type="PROSITE" id="PS00188">
    <property type="entry name" value="BIOTIN"/>
    <property type="match status" value="1"/>
</dbReference>
<dbReference type="RefSeq" id="WP_131998434.1">
    <property type="nucleotide sequence ID" value="NZ_SMGK01000005.1"/>
</dbReference>
<dbReference type="InterPro" id="IPR011053">
    <property type="entry name" value="Single_hybrid_motif"/>
</dbReference>
<dbReference type="PANTHER" id="PTHR45266:SF3">
    <property type="entry name" value="OXALOACETATE DECARBOXYLASE ALPHA CHAIN"/>
    <property type="match status" value="1"/>
</dbReference>
<evidence type="ECO:0000313" key="3">
    <source>
        <dbReference type="EMBL" id="TCK71711.1"/>
    </source>
</evidence>
<name>A0A4V2PUS9_9BACT</name>
<reference evidence="3 4" key="1">
    <citation type="submission" date="2019-03" db="EMBL/GenBank/DDBJ databases">
        <title>Genomic Encyclopedia of Type Strains, Phase IV (KMG-IV): sequencing the most valuable type-strain genomes for metagenomic binning, comparative biology and taxonomic classification.</title>
        <authorList>
            <person name="Goeker M."/>
        </authorList>
    </citation>
    <scope>NUCLEOTIDE SEQUENCE [LARGE SCALE GENOMIC DNA]</scope>
    <source>
        <strain evidence="3 4">DSM 103428</strain>
    </source>
</reference>
<dbReference type="Pfam" id="PF00364">
    <property type="entry name" value="Biotin_lipoyl"/>
    <property type="match status" value="1"/>
</dbReference>
<keyword evidence="1" id="KW-0092">Biotin</keyword>